<feature type="transmembrane region" description="Helical" evidence="7">
    <location>
        <begin position="296"/>
        <end position="323"/>
    </location>
</feature>
<feature type="transmembrane region" description="Helical" evidence="7">
    <location>
        <begin position="251"/>
        <end position="270"/>
    </location>
</feature>
<feature type="transmembrane region" description="Helical" evidence="7">
    <location>
        <begin position="168"/>
        <end position="187"/>
    </location>
</feature>
<keyword evidence="2" id="KW-1003">Cell membrane</keyword>
<keyword evidence="4 7" id="KW-1133">Transmembrane helix</keyword>
<dbReference type="PANTHER" id="PTHR30572:SF4">
    <property type="entry name" value="ABC TRANSPORTER PERMEASE YTRF"/>
    <property type="match status" value="1"/>
</dbReference>
<dbReference type="KEGG" id="aarc:G127AT_00915"/>
<keyword evidence="5 7" id="KW-0472">Membrane</keyword>
<feature type="transmembrane region" description="Helical" evidence="7">
    <location>
        <begin position="344"/>
        <end position="371"/>
    </location>
</feature>
<proteinExistence type="inferred from homology"/>
<evidence type="ECO:0000256" key="7">
    <source>
        <dbReference type="SAM" id="Phobius"/>
    </source>
</evidence>
<name>A0A975IPY5_9MICO</name>
<organism evidence="9 10">
    <name type="scientific">Agromyces archimandritae</name>
    <dbReference type="NCBI Taxonomy" id="2781962"/>
    <lineage>
        <taxon>Bacteria</taxon>
        <taxon>Bacillati</taxon>
        <taxon>Actinomycetota</taxon>
        <taxon>Actinomycetes</taxon>
        <taxon>Micrococcales</taxon>
        <taxon>Microbacteriaceae</taxon>
        <taxon>Agromyces</taxon>
    </lineage>
</organism>
<evidence type="ECO:0000259" key="8">
    <source>
        <dbReference type="Pfam" id="PF02687"/>
    </source>
</evidence>
<feature type="transmembrane region" description="Helical" evidence="7">
    <location>
        <begin position="193"/>
        <end position="211"/>
    </location>
</feature>
<evidence type="ECO:0000256" key="2">
    <source>
        <dbReference type="ARBA" id="ARBA00022475"/>
    </source>
</evidence>
<dbReference type="Proteomes" id="UP000671914">
    <property type="component" value="Chromosome"/>
</dbReference>
<evidence type="ECO:0000256" key="5">
    <source>
        <dbReference type="ARBA" id="ARBA00023136"/>
    </source>
</evidence>
<feature type="domain" description="ABC3 transporter permease C-terminal" evidence="8">
    <location>
        <begin position="302"/>
        <end position="423"/>
    </location>
</feature>
<accession>A0A975IPY5</accession>
<evidence type="ECO:0000256" key="6">
    <source>
        <dbReference type="ARBA" id="ARBA00038076"/>
    </source>
</evidence>
<comment type="subcellular location">
    <subcellularLocation>
        <location evidence="1">Cell membrane</location>
        <topology evidence="1">Multi-pass membrane protein</topology>
    </subcellularLocation>
</comment>
<evidence type="ECO:0000256" key="1">
    <source>
        <dbReference type="ARBA" id="ARBA00004651"/>
    </source>
</evidence>
<evidence type="ECO:0000313" key="9">
    <source>
        <dbReference type="EMBL" id="QTX06080.1"/>
    </source>
</evidence>
<dbReference type="InterPro" id="IPR050250">
    <property type="entry name" value="Macrolide_Exporter_MacB"/>
</dbReference>
<dbReference type="PANTHER" id="PTHR30572">
    <property type="entry name" value="MEMBRANE COMPONENT OF TRANSPORTER-RELATED"/>
    <property type="match status" value="1"/>
</dbReference>
<keyword evidence="3 7" id="KW-0812">Transmembrane</keyword>
<feature type="transmembrane region" description="Helical" evidence="7">
    <location>
        <begin position="111"/>
        <end position="132"/>
    </location>
</feature>
<reference evidence="9" key="1">
    <citation type="submission" date="2021-03" db="EMBL/GenBank/DDBJ databases">
        <title>Agromyces archimandritus sp. nov., isolated from the cockroach Archimandrita tessellata.</title>
        <authorList>
            <person name="Guzman J."/>
            <person name="Ortuzar M."/>
            <person name="Poehlein A."/>
            <person name="Daniel R."/>
            <person name="Trujillo M."/>
            <person name="Vilcinskas A."/>
        </authorList>
    </citation>
    <scope>NUCLEOTIDE SEQUENCE</scope>
    <source>
        <strain evidence="9">G127AT</strain>
    </source>
</reference>
<feature type="transmembrane region" description="Helical" evidence="7">
    <location>
        <begin position="391"/>
        <end position="413"/>
    </location>
</feature>
<dbReference type="EMBL" id="CP071696">
    <property type="protein sequence ID" value="QTX06080.1"/>
    <property type="molecule type" value="Genomic_DNA"/>
</dbReference>
<evidence type="ECO:0000313" key="10">
    <source>
        <dbReference type="Proteomes" id="UP000671914"/>
    </source>
</evidence>
<evidence type="ECO:0000256" key="4">
    <source>
        <dbReference type="ARBA" id="ARBA00022989"/>
    </source>
</evidence>
<sequence>MAADDVTGSSATVATMLNVIAFVFIAIAVYVAAVTTANTVATVVAGRTRVIALLRLIGSSARDQRNVLAREGLIVGVAGAVAGALIGTAAAWGIGQAGVAAEAIPAYEYAYLQPILVVPMVAVAATTWLAAWTGSRRVLAVRPAEALGNATEASGEELGRRTGRTATGIALIVLGVLALAGGVLAGLLHPGGVLIGVVGGILSFTGIVLVADRIMPPVLRAVGRWFGRSPSARLAAENAVRHPERATRMTIGLVIGVTLVTMFGVTMESYRQALYLAMDDQEILREAIGPMIDGTVAVFSALIGFSAVIAAVGLVNTLSVSVLQRTREIGLLRALGFDRAQVRLMILAEAAALTVAATATGLVLGFVYGWAGAQAMLGSMNGSPELIAPGIPWPIIWVVVGAAVVLTAVASLAPARRAGRVSPVVALAVD</sequence>
<dbReference type="GO" id="GO:0005886">
    <property type="term" value="C:plasma membrane"/>
    <property type="evidence" value="ECO:0007669"/>
    <property type="project" value="UniProtKB-SubCell"/>
</dbReference>
<feature type="domain" description="ABC3 transporter permease C-terminal" evidence="8">
    <location>
        <begin position="22"/>
        <end position="125"/>
    </location>
</feature>
<dbReference type="GO" id="GO:0022857">
    <property type="term" value="F:transmembrane transporter activity"/>
    <property type="evidence" value="ECO:0007669"/>
    <property type="project" value="TreeGrafter"/>
</dbReference>
<evidence type="ECO:0000256" key="3">
    <source>
        <dbReference type="ARBA" id="ARBA00022692"/>
    </source>
</evidence>
<keyword evidence="10" id="KW-1185">Reference proteome</keyword>
<gene>
    <name evidence="9" type="ORF">G127AT_00915</name>
</gene>
<comment type="similarity">
    <text evidence="6">Belongs to the ABC-4 integral membrane protein family.</text>
</comment>
<feature type="transmembrane region" description="Helical" evidence="7">
    <location>
        <begin position="20"/>
        <end position="46"/>
    </location>
</feature>
<dbReference type="AlphaFoldDB" id="A0A975IPY5"/>
<dbReference type="InterPro" id="IPR003838">
    <property type="entry name" value="ABC3_permease_C"/>
</dbReference>
<dbReference type="Pfam" id="PF02687">
    <property type="entry name" value="FtsX"/>
    <property type="match status" value="2"/>
</dbReference>
<feature type="transmembrane region" description="Helical" evidence="7">
    <location>
        <begin position="67"/>
        <end position="91"/>
    </location>
</feature>
<protein>
    <submittedName>
        <fullName evidence="9">FtsX-like permease family protein</fullName>
    </submittedName>
</protein>